<evidence type="ECO:0000259" key="3">
    <source>
        <dbReference type="Pfam" id="PF21197"/>
    </source>
</evidence>
<dbReference type="GO" id="GO:1901515">
    <property type="term" value="F:poly-beta-1,6-N-acetyl-D-glucosamine transmembrane transporter activity"/>
    <property type="evidence" value="ECO:0007669"/>
    <property type="project" value="InterPro"/>
</dbReference>
<dbReference type="InterPro" id="IPR049003">
    <property type="entry name" value="PgaA_barrel"/>
</dbReference>
<dbReference type="InterPro" id="IPR023870">
    <property type="entry name" value="PGA_export_porin_PgaA"/>
</dbReference>
<dbReference type="InterPro" id="IPR008939">
    <property type="entry name" value="Lytic_TGlycosylase_superhlx_U"/>
</dbReference>
<accession>A5HJW7</accession>
<dbReference type="SUPFAM" id="SSF48435">
    <property type="entry name" value="Bacterial muramidases"/>
    <property type="match status" value="1"/>
</dbReference>
<feature type="chain" id="PRO_5002683930" evidence="2">
    <location>
        <begin position="27"/>
        <end position="807"/>
    </location>
</feature>
<dbReference type="NCBIfam" id="TIGR03939">
    <property type="entry name" value="PGA_TPR_OMP"/>
    <property type="match status" value="1"/>
</dbReference>
<evidence type="ECO:0000313" key="4">
    <source>
        <dbReference type="EMBL" id="ABQ02265.1"/>
    </source>
</evidence>
<gene>
    <name evidence="4" type="primary">pgaA</name>
</gene>
<feature type="signal peptide" evidence="2">
    <location>
        <begin position="1"/>
        <end position="26"/>
    </location>
</feature>
<dbReference type="SMR" id="A5HJW7"/>
<name>A5HJW7_AGGAC</name>
<organism evidence="4">
    <name type="scientific">Aggregatibacter actinomycetemcomitans</name>
    <name type="common">Actinobacillus actinomycetemcomitans</name>
    <name type="synonym">Haemophilus actinomycetemcomitans</name>
    <dbReference type="NCBI Taxonomy" id="714"/>
    <lineage>
        <taxon>Bacteria</taxon>
        <taxon>Pseudomonadati</taxon>
        <taxon>Pseudomonadota</taxon>
        <taxon>Gammaproteobacteria</taxon>
        <taxon>Pasteurellales</taxon>
        <taxon>Pasteurellaceae</taxon>
        <taxon>Aggregatibacter</taxon>
    </lineage>
</organism>
<dbReference type="AlphaFoldDB" id="A5HJW7"/>
<dbReference type="GO" id="GO:0004553">
    <property type="term" value="F:hydrolase activity, hydrolyzing O-glycosyl compounds"/>
    <property type="evidence" value="ECO:0007669"/>
    <property type="project" value="InterPro"/>
</dbReference>
<keyword evidence="1 2" id="KW-0732">Signal</keyword>
<dbReference type="GO" id="GO:0042597">
    <property type="term" value="C:periplasmic space"/>
    <property type="evidence" value="ECO:0007669"/>
    <property type="project" value="InterPro"/>
</dbReference>
<dbReference type="SUPFAM" id="SSF48452">
    <property type="entry name" value="TPR-like"/>
    <property type="match status" value="1"/>
</dbReference>
<evidence type="ECO:0000256" key="2">
    <source>
        <dbReference type="SAM" id="SignalP"/>
    </source>
</evidence>
<feature type="domain" description="PgaA membrane beta barrel" evidence="3">
    <location>
        <begin position="532"/>
        <end position="796"/>
    </location>
</feature>
<reference evidence="4" key="1">
    <citation type="journal article" date="2008" name="Microb. Pathog.">
        <title>Poly-N-acetylglucosamine mediates biofilm formation and detergent resistance in Aggregatibacter actinomycetemcomitans.</title>
        <authorList>
            <person name="Izano E.A."/>
            <person name="Sadovskaya I."/>
            <person name="Wang H."/>
            <person name="Vinogradov E."/>
            <person name="Ragunath C."/>
            <person name="Ramasubbu N."/>
            <person name="Jabbouri S."/>
            <person name="Perry M.B."/>
            <person name="Kaplan J.B."/>
        </authorList>
    </citation>
    <scope>NUCLEOTIDE SEQUENCE</scope>
    <source>
        <strain evidence="4">HK1651</strain>
    </source>
</reference>
<dbReference type="EMBL" id="EF535005">
    <property type="protein sequence ID" value="ABQ02265.1"/>
    <property type="molecule type" value="Genomic_DNA"/>
</dbReference>
<dbReference type="InterPro" id="IPR011990">
    <property type="entry name" value="TPR-like_helical_dom_sf"/>
</dbReference>
<dbReference type="Gene3D" id="1.25.40.10">
    <property type="entry name" value="Tetratricopeptide repeat domain"/>
    <property type="match status" value="1"/>
</dbReference>
<sequence length="807" mass="92574">MKRPSYLFKMVFMSGISLSTIPFAHANQSPIDLEREKIIIFSRQGDSELKQAIPQLEKLFERTKDLKVRDDLIALYLRNNQSIHALKVCESCTPTQFSESELENLGKAARNEKQFQRSFELYSQLAKKYPQNPNGLLGKVLVATELKNYTVAKDALINYKKRFGENTAYWDANSYLLDFTQSDMAKLGRWQRELSRNPKNTHLAGNLYRLASKYNIHPLQKKLQSEYPDLFSEKDLLWYEHDKIIASAKNAKNNRKHLKNSFAGLTALLRKIDPAHPLYQQTLMDRFILGVQLHEFDAVRDDYATLKALPTPSAYLREAFADYELAHASPHKALATYQSLAQSALDKKAPVSDELLLKMFSAASDAGEFALAQHYLEQINSSPYVNDYTHTSRVPNPSYDERYFGLARLALWRGNAGLAQKMIDERALDKTPGDGWVLLQKAELERNRYNFDEAKEWAHKAGVFFIESDQKYVRHALIEIALRQNDLPTAKRLIQEMSPEEMDSVKPLMERYELAHKGRIVGSVNLQHRTSAPTKQHNESTQDYAIYTPKTAEGHDLYVRYTESRVPVDGNSLNAQFIGAGTELNFYPLNVRIEAGKGIKLSKRGYVTSDLSYELNQRWAFNLRGHINGTDVPSRAAAQNVYTKGGGASVVYTYSDLFQLGGGVYFSRFSDSNLRHDANLWLNTKTFKHDRWALTNNFRVDYTRNKTVQSADYYNPIKAVSYEVGGDLSYYQPFDYALILTHHLKGNFGAYKQQAQQRSKTWSVSYGHEWRIGKQYGFLYEIGRKKNIYDGNPEFNNFGNLSFSLYY</sequence>
<proteinExistence type="predicted"/>
<evidence type="ECO:0000256" key="1">
    <source>
        <dbReference type="ARBA" id="ARBA00022729"/>
    </source>
</evidence>
<dbReference type="Pfam" id="PF21197">
    <property type="entry name" value="PgaA_barrel"/>
    <property type="match status" value="1"/>
</dbReference>
<protein>
    <submittedName>
        <fullName evidence="4">PgaA</fullName>
    </submittedName>
</protein>